<evidence type="ECO:0000256" key="5">
    <source>
        <dbReference type="ARBA" id="ARBA00022573"/>
    </source>
</evidence>
<dbReference type="Gene3D" id="3.40.50.10210">
    <property type="match status" value="1"/>
</dbReference>
<keyword evidence="12" id="KW-1185">Reference proteome</keyword>
<dbReference type="EMBL" id="VWSG01000022">
    <property type="protein sequence ID" value="KAA5531621.1"/>
    <property type="molecule type" value="Genomic_DNA"/>
</dbReference>
<evidence type="ECO:0000256" key="2">
    <source>
        <dbReference type="ARBA" id="ARBA00007110"/>
    </source>
</evidence>
<feature type="active site" description="Proton acceptor" evidence="10">
    <location>
        <position position="302"/>
    </location>
</feature>
<evidence type="ECO:0000256" key="1">
    <source>
        <dbReference type="ARBA" id="ARBA00005049"/>
    </source>
</evidence>
<comment type="pathway">
    <text evidence="1 10">Nucleoside biosynthesis; alpha-ribazole biosynthesis; alpha-ribazole from 5,6-dimethylbenzimidazole: step 1/2.</text>
</comment>
<reference evidence="11 12" key="1">
    <citation type="submission" date="2019-09" db="EMBL/GenBank/DDBJ databases">
        <title>Genome sequence and assembly of Flavobacterium sp.</title>
        <authorList>
            <person name="Chhetri G."/>
        </authorList>
    </citation>
    <scope>NUCLEOTIDE SEQUENCE [LARGE SCALE GENOMIC DNA]</scope>
    <source>
        <strain evidence="11 12">SNL9</strain>
    </source>
</reference>
<dbReference type="EC" id="2.4.2.21" evidence="3 10"/>
<evidence type="ECO:0000313" key="12">
    <source>
        <dbReference type="Proteomes" id="UP000325141"/>
    </source>
</evidence>
<name>A0A5M6C9K6_9FLAO</name>
<evidence type="ECO:0000256" key="10">
    <source>
        <dbReference type="HAMAP-Rule" id="MF_00230"/>
    </source>
</evidence>
<dbReference type="NCBIfam" id="NF000996">
    <property type="entry name" value="PRK00105.1"/>
    <property type="match status" value="1"/>
</dbReference>
<dbReference type="GO" id="GO:0008939">
    <property type="term" value="F:nicotinate-nucleotide-dimethylbenzimidazole phosphoribosyltransferase activity"/>
    <property type="evidence" value="ECO:0007669"/>
    <property type="project" value="UniProtKB-UniRule"/>
</dbReference>
<evidence type="ECO:0000256" key="7">
    <source>
        <dbReference type="ARBA" id="ARBA00022679"/>
    </source>
</evidence>
<comment type="catalytic activity">
    <reaction evidence="9 10">
        <text>5,6-dimethylbenzimidazole + nicotinate beta-D-ribonucleotide = alpha-ribazole 5'-phosphate + nicotinate + H(+)</text>
        <dbReference type="Rhea" id="RHEA:11196"/>
        <dbReference type="ChEBI" id="CHEBI:15378"/>
        <dbReference type="ChEBI" id="CHEBI:15890"/>
        <dbReference type="ChEBI" id="CHEBI:32544"/>
        <dbReference type="ChEBI" id="CHEBI:57502"/>
        <dbReference type="ChEBI" id="CHEBI:57918"/>
        <dbReference type="EC" id="2.4.2.21"/>
    </reaction>
</comment>
<protein>
    <recommendedName>
        <fullName evidence="4 10">Nicotinate-nucleotide--dimethylbenzimidazole phosphoribosyltransferase</fullName>
        <shortName evidence="10">NN:DBI PRT</shortName>
        <ecNumber evidence="3 10">2.4.2.21</ecNumber>
    </recommendedName>
    <alternativeName>
        <fullName evidence="8 10">N(1)-alpha-phosphoribosyltransferase</fullName>
    </alternativeName>
</protein>
<organism evidence="11 12">
    <name type="scientific">Paenimyroides baculatum</name>
    <dbReference type="NCBI Taxonomy" id="2608000"/>
    <lineage>
        <taxon>Bacteria</taxon>
        <taxon>Pseudomonadati</taxon>
        <taxon>Bacteroidota</taxon>
        <taxon>Flavobacteriia</taxon>
        <taxon>Flavobacteriales</taxon>
        <taxon>Flavobacteriaceae</taxon>
        <taxon>Paenimyroides</taxon>
    </lineage>
</organism>
<comment type="caution">
    <text evidence="11">The sequence shown here is derived from an EMBL/GenBank/DDBJ whole genome shotgun (WGS) entry which is preliminary data.</text>
</comment>
<evidence type="ECO:0000256" key="6">
    <source>
        <dbReference type="ARBA" id="ARBA00022676"/>
    </source>
</evidence>
<evidence type="ECO:0000256" key="9">
    <source>
        <dbReference type="ARBA" id="ARBA00047340"/>
    </source>
</evidence>
<dbReference type="InterPro" id="IPR003200">
    <property type="entry name" value="Nict_dMeBzImd_PRibTrfase"/>
</dbReference>
<dbReference type="Proteomes" id="UP000325141">
    <property type="component" value="Unassembled WGS sequence"/>
</dbReference>
<sequence length="334" mass="35984">MTLEEQIRQKIDLKTKPVGALGYLETLALKIALVQQTLTPRLESPTQIVFAADHGLAKNGVSAYPPEVTHQMVMNFLAGGAAINVFCKQNGVAIHVVDAGVNFDFADHPSLIKAKAGCGTQSALYGKAITAEQLRFCLSESARIVDHIFNKGCNIIGFGEMGIGNTSSASLIMASLLSKPVEECIGRGTGVDDEQLQHKTHILKQVIDFHGSIKDPWEILQTFGGFEVAQMCGAMLQAHQNNMLIMVDGFIATAAYALVHAVEPAIAHRSIFCHVSNESAHRHFLDSLNQKAILDLNLRLGEGSGCALAYPIIQASVNFLNEMASFETAGVSNR</sequence>
<dbReference type="PANTHER" id="PTHR43463:SF1">
    <property type="entry name" value="NICOTINATE-NUCLEOTIDE--DIMETHYLBENZIMIDAZOLE PHOSPHORIBOSYLTRANSFERASE"/>
    <property type="match status" value="1"/>
</dbReference>
<evidence type="ECO:0000256" key="4">
    <source>
        <dbReference type="ARBA" id="ARBA00015486"/>
    </source>
</evidence>
<dbReference type="Pfam" id="PF02277">
    <property type="entry name" value="DBI_PRT"/>
    <property type="match status" value="1"/>
</dbReference>
<dbReference type="InterPro" id="IPR023195">
    <property type="entry name" value="Nict_dMeBzImd_PRibTrfase_N"/>
</dbReference>
<dbReference type="UniPathway" id="UPA00061">
    <property type="reaction ID" value="UER00516"/>
</dbReference>
<evidence type="ECO:0000313" key="11">
    <source>
        <dbReference type="EMBL" id="KAA5531621.1"/>
    </source>
</evidence>
<accession>A0A5M6C9K6</accession>
<keyword evidence="7 10" id="KW-0808">Transferase</keyword>
<dbReference type="PANTHER" id="PTHR43463">
    <property type="entry name" value="NICOTINATE-NUCLEOTIDE--DIMETHYLBENZIMIDAZOLE PHOSPHORIBOSYLTRANSFERASE"/>
    <property type="match status" value="1"/>
</dbReference>
<dbReference type="InterPro" id="IPR036087">
    <property type="entry name" value="Nict_dMeBzImd_PRibTrfase_sf"/>
</dbReference>
<dbReference type="NCBIfam" id="TIGR03160">
    <property type="entry name" value="cobT_DBIPRT"/>
    <property type="match status" value="1"/>
</dbReference>
<dbReference type="AlphaFoldDB" id="A0A5M6C9K6"/>
<dbReference type="HAMAP" id="MF_00230">
    <property type="entry name" value="CobT"/>
    <property type="match status" value="1"/>
</dbReference>
<comment type="function">
    <text evidence="10">Catalyzes the synthesis of alpha-ribazole-5'-phosphate from nicotinate mononucleotide (NAMN) and 5,6-dimethylbenzimidazole (DMB).</text>
</comment>
<comment type="similarity">
    <text evidence="2 10">Belongs to the CobT family.</text>
</comment>
<keyword evidence="5 10" id="KW-0169">Cobalamin biosynthesis</keyword>
<dbReference type="Gene3D" id="1.10.1610.10">
    <property type="match status" value="1"/>
</dbReference>
<evidence type="ECO:0000256" key="3">
    <source>
        <dbReference type="ARBA" id="ARBA00011991"/>
    </source>
</evidence>
<dbReference type="RefSeq" id="WP_150015063.1">
    <property type="nucleotide sequence ID" value="NZ_VWSG01000022.1"/>
</dbReference>
<proteinExistence type="inferred from homology"/>
<dbReference type="InterPro" id="IPR017846">
    <property type="entry name" value="Nict_dMeBzImd_PRibTrfase_bact"/>
</dbReference>
<dbReference type="GO" id="GO:0009236">
    <property type="term" value="P:cobalamin biosynthetic process"/>
    <property type="evidence" value="ECO:0007669"/>
    <property type="project" value="UniProtKB-UniRule"/>
</dbReference>
<dbReference type="SUPFAM" id="SSF52733">
    <property type="entry name" value="Nicotinate mononucleotide:5,6-dimethylbenzimidazole phosphoribosyltransferase (CobT)"/>
    <property type="match status" value="1"/>
</dbReference>
<dbReference type="CDD" id="cd02439">
    <property type="entry name" value="DMB-PRT_CobT"/>
    <property type="match status" value="1"/>
</dbReference>
<evidence type="ECO:0000256" key="8">
    <source>
        <dbReference type="ARBA" id="ARBA00030686"/>
    </source>
</evidence>
<dbReference type="FunFam" id="3.40.50.10210:FF:000001">
    <property type="entry name" value="Nicotinate-nucleotide--dimethylbenzimidazole phosphoribosyltransferase"/>
    <property type="match status" value="1"/>
</dbReference>
<gene>
    <name evidence="10 11" type="primary">cobT</name>
    <name evidence="11" type="ORF">F0460_15890</name>
</gene>
<keyword evidence="6 10" id="KW-0328">Glycosyltransferase</keyword>